<evidence type="ECO:0000256" key="12">
    <source>
        <dbReference type="RuleBase" id="RU000439"/>
    </source>
</evidence>
<keyword evidence="5 7" id="KW-0594">Phospholipid biosynthesis</keyword>
<dbReference type="Gene3D" id="1.10.1040.10">
    <property type="entry name" value="N-(1-d-carboxylethyl)-l-norvaline Dehydrogenase, domain 2"/>
    <property type="match status" value="1"/>
</dbReference>
<comment type="catalytic activity">
    <reaction evidence="7 12">
        <text>sn-glycerol 3-phosphate + NADP(+) = dihydroxyacetone phosphate + NADPH + H(+)</text>
        <dbReference type="Rhea" id="RHEA:11096"/>
        <dbReference type="ChEBI" id="CHEBI:15378"/>
        <dbReference type="ChEBI" id="CHEBI:57597"/>
        <dbReference type="ChEBI" id="CHEBI:57642"/>
        <dbReference type="ChEBI" id="CHEBI:57783"/>
        <dbReference type="ChEBI" id="CHEBI:58349"/>
        <dbReference type="EC" id="1.1.1.94"/>
    </reaction>
</comment>
<evidence type="ECO:0000256" key="10">
    <source>
        <dbReference type="PIRSR" id="PIRSR000114-3"/>
    </source>
</evidence>
<feature type="binding site" evidence="7">
    <location>
        <position position="177"/>
    </location>
    <ligand>
        <name>sn-glycerol 3-phosphate</name>
        <dbReference type="ChEBI" id="CHEBI:57597"/>
    </ligand>
</feature>
<feature type="binding site" evidence="7">
    <location>
        <position position="126"/>
    </location>
    <ligand>
        <name>NADPH</name>
        <dbReference type="ChEBI" id="CHEBI:57783"/>
    </ligand>
</feature>
<dbReference type="eggNOG" id="COG0240">
    <property type="taxonomic scope" value="Bacteria"/>
</dbReference>
<feature type="binding site" evidence="7">
    <location>
        <position position="259"/>
    </location>
    <ligand>
        <name>NADPH</name>
        <dbReference type="ChEBI" id="CHEBI:57783"/>
    </ligand>
</feature>
<keyword evidence="4 7" id="KW-0443">Lipid metabolism</keyword>
<dbReference type="HAMAP" id="MF_00394">
    <property type="entry name" value="NAD_Glyc3P_dehydrog"/>
    <property type="match status" value="1"/>
</dbReference>
<feature type="binding site" evidence="10">
    <location>
        <position position="241"/>
    </location>
    <ligand>
        <name>NAD(+)</name>
        <dbReference type="ChEBI" id="CHEBI:57540"/>
    </ligand>
</feature>
<dbReference type="SUPFAM" id="SSF51735">
    <property type="entry name" value="NAD(P)-binding Rossmann-fold domains"/>
    <property type="match status" value="1"/>
</dbReference>
<evidence type="ECO:0000256" key="9">
    <source>
        <dbReference type="PIRSR" id="PIRSR000114-2"/>
    </source>
</evidence>
<dbReference type="GO" id="GO:0008654">
    <property type="term" value="P:phospholipid biosynthetic process"/>
    <property type="evidence" value="ECO:0007669"/>
    <property type="project" value="UniProtKB-KW"/>
</dbReference>
<comment type="catalytic activity">
    <reaction evidence="7">
        <text>sn-glycerol 3-phosphate + NAD(+) = dihydroxyacetone phosphate + NADH + H(+)</text>
        <dbReference type="Rhea" id="RHEA:11092"/>
        <dbReference type="ChEBI" id="CHEBI:15378"/>
        <dbReference type="ChEBI" id="CHEBI:57540"/>
        <dbReference type="ChEBI" id="CHEBI:57597"/>
        <dbReference type="ChEBI" id="CHEBI:57642"/>
        <dbReference type="ChEBI" id="CHEBI:57945"/>
        <dbReference type="EC" id="1.1.1.94"/>
    </reaction>
</comment>
<dbReference type="InterPro" id="IPR036291">
    <property type="entry name" value="NAD(P)-bd_dom_sf"/>
</dbReference>
<comment type="similarity">
    <text evidence="1 7 11">Belongs to the NAD-dependent glycerol-3-phosphate dehydrogenase family.</text>
</comment>
<feature type="binding site" evidence="7">
    <location>
        <position position="240"/>
    </location>
    <ligand>
        <name>sn-glycerol 3-phosphate</name>
        <dbReference type="ChEBI" id="CHEBI:57597"/>
    </ligand>
</feature>
<dbReference type="GO" id="GO:0005829">
    <property type="term" value="C:cytosol"/>
    <property type="evidence" value="ECO:0007669"/>
    <property type="project" value="TreeGrafter"/>
</dbReference>
<dbReference type="GO" id="GO:0005975">
    <property type="term" value="P:carbohydrate metabolic process"/>
    <property type="evidence" value="ECO:0007669"/>
    <property type="project" value="InterPro"/>
</dbReference>
<evidence type="ECO:0000256" key="11">
    <source>
        <dbReference type="RuleBase" id="RU000437"/>
    </source>
</evidence>
<keyword evidence="7 10" id="KW-0520">NAD</keyword>
<evidence type="ECO:0000313" key="16">
    <source>
        <dbReference type="Proteomes" id="UP000010121"/>
    </source>
</evidence>
<keyword evidence="7" id="KW-0521">NADP</keyword>
<keyword evidence="7" id="KW-0547">Nucleotide-binding</keyword>
<dbReference type="SUPFAM" id="SSF48179">
    <property type="entry name" value="6-phosphogluconate dehydrogenase C-terminal domain-like"/>
    <property type="match status" value="1"/>
</dbReference>
<sequence length="312" mass="31526">MKVAILGAGAFGAALAVALGREGPVTLWGRGISGHVAPRLPGVDLPENVSVTAEINNLGVPDVVLLALPMQALGGFLAQNARALRGARLVACCKGVDLASGLGPTALIAQACPDHPPAILTGPSFAADIARGLPTALTLACADDALGESLQKRLSTSVLRLYRSTDVVGAELGGALKNVIAIAAGVVIGAGLGDSARAALMTRGYAEMVRLALSFGARAETLAGLSGFGDLVLTCTSEQSRNFRFGRALGAGQAFDASVTVEGVATAKAVSNIAETKGIDMPVASMVAALTEGRITHAQAIQALMSRPLKQE</sequence>
<dbReference type="InterPro" id="IPR013328">
    <property type="entry name" value="6PGD_dom2"/>
</dbReference>
<feature type="binding site" evidence="7">
    <location>
        <position position="241"/>
    </location>
    <ligand>
        <name>sn-glycerol 3-phosphate</name>
        <dbReference type="ChEBI" id="CHEBI:57597"/>
    </ligand>
</feature>
<feature type="binding site" evidence="7">
    <location>
        <position position="241"/>
    </location>
    <ligand>
        <name>NADPH</name>
        <dbReference type="ChEBI" id="CHEBI:57783"/>
    </ligand>
</feature>
<feature type="domain" description="Glycerol-3-phosphate dehydrogenase NAD-dependent C-terminal" evidence="14">
    <location>
        <begin position="166"/>
        <end position="301"/>
    </location>
</feature>
<feature type="domain" description="Glycerol-3-phosphate dehydrogenase NAD-dependent N-terminal" evidence="13">
    <location>
        <begin position="2"/>
        <end position="145"/>
    </location>
</feature>
<evidence type="ECO:0000259" key="13">
    <source>
        <dbReference type="Pfam" id="PF01210"/>
    </source>
</evidence>
<comment type="caution">
    <text evidence="15">The sequence shown here is derived from an EMBL/GenBank/DDBJ whole genome shotgun (WGS) entry which is preliminary data.</text>
</comment>
<dbReference type="InterPro" id="IPR006109">
    <property type="entry name" value="G3P_DH_NAD-dep_C"/>
</dbReference>
<dbReference type="STRING" id="371731.Rsw2DRAFT_1750"/>
<comment type="caution">
    <text evidence="7">Lacks conserved residue(s) required for the propagation of feature annotation.</text>
</comment>
<feature type="binding site" evidence="7">
    <location>
        <position position="30"/>
    </location>
    <ligand>
        <name>NADPH</name>
        <dbReference type="ChEBI" id="CHEBI:57783"/>
    </ligand>
</feature>
<reference evidence="15 16" key="1">
    <citation type="submission" date="2009-08" db="EMBL/GenBank/DDBJ databases">
        <title>The draft genome of Rhodobacter sp. SW2.</title>
        <authorList>
            <consortium name="US DOE Joint Genome Institute (JGI-PGF)"/>
            <person name="Lucas S."/>
            <person name="Copeland A."/>
            <person name="Lapidus A."/>
            <person name="Glavina del Rio T."/>
            <person name="Tice H."/>
            <person name="Bruce D."/>
            <person name="Goodwin L."/>
            <person name="Pitluck S."/>
            <person name="Larimer F."/>
            <person name="Land M.L."/>
            <person name="Hauser L."/>
            <person name="Emerson D."/>
        </authorList>
    </citation>
    <scope>NUCLEOTIDE SEQUENCE [LARGE SCALE GENOMIC DNA]</scope>
    <source>
        <strain evidence="15 16">SW2</strain>
    </source>
</reference>
<feature type="binding site" evidence="10">
    <location>
        <begin position="7"/>
        <end position="12"/>
    </location>
    <ligand>
        <name>NAD(+)</name>
        <dbReference type="ChEBI" id="CHEBI:57540"/>
    </ligand>
</feature>
<dbReference type="PANTHER" id="PTHR11728">
    <property type="entry name" value="GLYCEROL-3-PHOSPHATE DEHYDROGENASE"/>
    <property type="match status" value="1"/>
</dbReference>
<comment type="function">
    <text evidence="7">Catalyzes the reduction of the glycolytic intermediate dihydroxyacetone phosphate (DHAP) to sn-glycerol 3-phosphate (G3P), the key precursor for phospholipid synthesis.</text>
</comment>
<keyword evidence="2 7" id="KW-0444">Lipid biosynthesis</keyword>
<evidence type="ECO:0000256" key="6">
    <source>
        <dbReference type="ARBA" id="ARBA00023264"/>
    </source>
</evidence>
<dbReference type="NCBIfam" id="NF000942">
    <property type="entry name" value="PRK00094.1-4"/>
    <property type="match status" value="1"/>
</dbReference>
<protein>
    <recommendedName>
        <fullName evidence="7">Glycerol-3-phosphate dehydrogenase [NAD(P)+]</fullName>
        <ecNumber evidence="7">1.1.1.94</ecNumber>
    </recommendedName>
    <alternativeName>
        <fullName evidence="7">NAD(P)(+)-dependent glycerol-3-phosphate dehydrogenase</fullName>
    </alternativeName>
    <alternativeName>
        <fullName evidence="7">NAD(P)H-dependent dihydroxyacetone-phosphate reductase</fullName>
    </alternativeName>
</protein>
<evidence type="ECO:0000256" key="1">
    <source>
        <dbReference type="ARBA" id="ARBA00011009"/>
    </source>
</evidence>
<keyword evidence="7" id="KW-0963">Cytoplasm</keyword>
<feature type="binding site" evidence="7">
    <location>
        <position position="262"/>
    </location>
    <ligand>
        <name>NADPH</name>
        <dbReference type="ChEBI" id="CHEBI:57783"/>
    </ligand>
</feature>
<dbReference type="GO" id="GO:0046167">
    <property type="term" value="P:glycerol-3-phosphate biosynthetic process"/>
    <property type="evidence" value="ECO:0007669"/>
    <property type="project" value="UniProtKB-UniRule"/>
</dbReference>
<feature type="binding site" evidence="9">
    <location>
        <position position="94"/>
    </location>
    <ligand>
        <name>substrate</name>
    </ligand>
</feature>
<name>C8S122_9RHOB</name>
<dbReference type="GO" id="GO:0046168">
    <property type="term" value="P:glycerol-3-phosphate catabolic process"/>
    <property type="evidence" value="ECO:0007669"/>
    <property type="project" value="InterPro"/>
</dbReference>
<evidence type="ECO:0000256" key="3">
    <source>
        <dbReference type="ARBA" id="ARBA00023002"/>
    </source>
</evidence>
<dbReference type="Gene3D" id="3.40.50.720">
    <property type="entry name" value="NAD(P)-binding Rossmann-like Domain"/>
    <property type="match status" value="1"/>
</dbReference>
<dbReference type="GO" id="GO:0141153">
    <property type="term" value="F:glycerol-3-phosphate dehydrogenase (NADP+) activity"/>
    <property type="evidence" value="ECO:0007669"/>
    <property type="project" value="RHEA"/>
</dbReference>
<evidence type="ECO:0000313" key="15">
    <source>
        <dbReference type="EMBL" id="EEW25220.1"/>
    </source>
</evidence>
<feature type="binding site" evidence="7">
    <location>
        <position position="94"/>
    </location>
    <ligand>
        <name>sn-glycerol 3-phosphate</name>
        <dbReference type="ChEBI" id="CHEBI:57597"/>
    </ligand>
</feature>
<keyword evidence="3 7" id="KW-0560">Oxidoreductase</keyword>
<dbReference type="PANTHER" id="PTHR11728:SF1">
    <property type="entry name" value="GLYCEROL-3-PHOSPHATE DEHYDROGENASE [NAD(+)] 2, CHLOROPLASTIC"/>
    <property type="match status" value="1"/>
</dbReference>
<dbReference type="Pfam" id="PF07479">
    <property type="entry name" value="NAD_Gly3P_dh_C"/>
    <property type="match status" value="1"/>
</dbReference>
<dbReference type="GO" id="GO:0006650">
    <property type="term" value="P:glycerophospholipid metabolic process"/>
    <property type="evidence" value="ECO:0007669"/>
    <property type="project" value="UniProtKB-UniRule"/>
</dbReference>
<dbReference type="NCBIfam" id="NF000940">
    <property type="entry name" value="PRK00094.1-2"/>
    <property type="match status" value="1"/>
</dbReference>
<feature type="binding site" evidence="7">
    <location>
        <position position="94"/>
    </location>
    <ligand>
        <name>NADPH</name>
        <dbReference type="ChEBI" id="CHEBI:57783"/>
    </ligand>
</feature>
<keyword evidence="16" id="KW-1185">Reference proteome</keyword>
<dbReference type="InterPro" id="IPR006168">
    <property type="entry name" value="G3P_DH_NAD-dep"/>
</dbReference>
<feature type="binding site" evidence="10">
    <location>
        <position position="126"/>
    </location>
    <ligand>
        <name>NAD(+)</name>
        <dbReference type="ChEBI" id="CHEBI:57540"/>
    </ligand>
</feature>
<organism evidence="15 16">
    <name type="scientific">Rhodobacter ferrooxidans</name>
    <dbReference type="NCBI Taxonomy" id="371731"/>
    <lineage>
        <taxon>Bacteria</taxon>
        <taxon>Pseudomonadati</taxon>
        <taxon>Pseudomonadota</taxon>
        <taxon>Alphaproteobacteria</taxon>
        <taxon>Rhodobacterales</taxon>
        <taxon>Rhodobacter group</taxon>
        <taxon>Rhodobacter</taxon>
    </lineage>
</organism>
<dbReference type="PROSITE" id="PS00957">
    <property type="entry name" value="NAD_G3PDH"/>
    <property type="match status" value="1"/>
</dbReference>
<dbReference type="UniPathway" id="UPA00940"/>
<feature type="binding site" evidence="7">
    <location>
        <position position="230"/>
    </location>
    <ligand>
        <name>sn-glycerol 3-phosphate</name>
        <dbReference type="ChEBI" id="CHEBI:57597"/>
    </ligand>
</feature>
<dbReference type="GO" id="GO:0051287">
    <property type="term" value="F:NAD binding"/>
    <property type="evidence" value="ECO:0007669"/>
    <property type="project" value="InterPro"/>
</dbReference>
<evidence type="ECO:0000259" key="14">
    <source>
        <dbReference type="Pfam" id="PF07479"/>
    </source>
</evidence>
<dbReference type="GO" id="GO:0141152">
    <property type="term" value="F:glycerol-3-phosphate dehydrogenase (NAD+) activity"/>
    <property type="evidence" value="ECO:0007669"/>
    <property type="project" value="RHEA"/>
</dbReference>
<dbReference type="InterPro" id="IPR011128">
    <property type="entry name" value="G3P_DH_NAD-dep_N"/>
</dbReference>
<feature type="binding site" evidence="7">
    <location>
        <position position="122"/>
    </location>
    <ligand>
        <name>sn-glycerol 3-phosphate</name>
        <dbReference type="ChEBI" id="CHEBI:57597"/>
    </ligand>
</feature>
<keyword evidence="6 7" id="KW-1208">Phospholipid metabolism</keyword>
<dbReference type="EMBL" id="ACYY01000010">
    <property type="protein sequence ID" value="EEW25220.1"/>
    <property type="molecule type" value="Genomic_DNA"/>
</dbReference>
<feature type="binding site" evidence="7">
    <location>
        <position position="11"/>
    </location>
    <ligand>
        <name>NADPH</name>
        <dbReference type="ChEBI" id="CHEBI:57783"/>
    </ligand>
</feature>
<evidence type="ECO:0000256" key="4">
    <source>
        <dbReference type="ARBA" id="ARBA00023098"/>
    </source>
</evidence>
<dbReference type="RefSeq" id="WP_008030095.1">
    <property type="nucleotide sequence ID" value="NZ_ACYY01000010.1"/>
</dbReference>
<evidence type="ECO:0000256" key="5">
    <source>
        <dbReference type="ARBA" id="ARBA00023209"/>
    </source>
</evidence>
<feature type="binding site" evidence="7">
    <location>
        <position position="124"/>
    </location>
    <ligand>
        <name>sn-glycerol 3-phosphate</name>
        <dbReference type="ChEBI" id="CHEBI:57597"/>
    </ligand>
</feature>
<feature type="binding site" evidence="9">
    <location>
        <begin position="241"/>
        <end position="242"/>
    </location>
    <ligand>
        <name>substrate</name>
    </ligand>
</feature>
<dbReference type="Pfam" id="PF01210">
    <property type="entry name" value="NAD_Gly3P_dh_N"/>
    <property type="match status" value="1"/>
</dbReference>
<dbReference type="Proteomes" id="UP000010121">
    <property type="component" value="Unassembled WGS sequence"/>
</dbReference>
<dbReference type="OrthoDB" id="9812273at2"/>
<feature type="active site" description="Proton acceptor" evidence="7 8">
    <location>
        <position position="177"/>
    </location>
</feature>
<gene>
    <name evidence="7" type="primary">gpsA</name>
    <name evidence="15" type="ORF">Rsw2DRAFT_1750</name>
</gene>
<dbReference type="PRINTS" id="PR00077">
    <property type="entry name" value="GPDHDRGNASE"/>
</dbReference>
<comment type="pathway">
    <text evidence="7">Membrane lipid metabolism; glycerophospholipid metabolism.</text>
</comment>
<accession>C8S122</accession>
<feature type="binding site" evidence="7">
    <location>
        <position position="242"/>
    </location>
    <ligand>
        <name>sn-glycerol 3-phosphate</name>
        <dbReference type="ChEBI" id="CHEBI:57597"/>
    </ligand>
</feature>
<evidence type="ECO:0000256" key="2">
    <source>
        <dbReference type="ARBA" id="ARBA00022516"/>
    </source>
</evidence>
<dbReference type="AlphaFoldDB" id="C8S122"/>
<dbReference type="EC" id="1.1.1.94" evidence="7"/>
<comment type="subcellular location">
    <subcellularLocation>
        <location evidence="7">Cytoplasm</location>
    </subcellularLocation>
</comment>
<proteinExistence type="inferred from homology"/>
<dbReference type="InterPro" id="IPR008927">
    <property type="entry name" value="6-PGluconate_DH-like_C_sf"/>
</dbReference>
<dbReference type="PIRSF" id="PIRSF000114">
    <property type="entry name" value="Glycerol-3-P_dh"/>
    <property type="match status" value="1"/>
</dbReference>
<evidence type="ECO:0000256" key="8">
    <source>
        <dbReference type="PIRSR" id="PIRSR000114-1"/>
    </source>
</evidence>
<evidence type="ECO:0000256" key="7">
    <source>
        <dbReference type="HAMAP-Rule" id="MF_00394"/>
    </source>
</evidence>